<dbReference type="PROSITE" id="PS51783">
    <property type="entry name" value="PH_BEACH"/>
    <property type="match status" value="1"/>
</dbReference>
<gene>
    <name evidence="8" type="primary">LOC116940305</name>
</gene>
<dbReference type="InterPro" id="IPR036322">
    <property type="entry name" value="WD40_repeat_dom_sf"/>
</dbReference>
<sequence>MSFVFRRIMSGGRQRSEEGQQAPANGSAAGATPPAQPHSEQASPESSPSCPGLRELRRLAAELCQAGRPPTASSPRDQEEKLYKALPLFNKVFEGVPPHQVCERFPSLLQFTSQVSRLAVSEIRRRAANKSTEAASRAIVEFLEDTIGEDDNPGWRLLTTINLLSGTGQKTVDCMTTMSLPSTLVKCLYLFFDLPPASRWEGDPRPDPVALEKRVNLQTLFVQILVRLCRYPSPAEELVQKDDLALLFGAATSWCPPHNLAWRRSAGDVLRAVSRHGLTNNVIRYLHEKQCVARCVHTALKTPDLSAAEAGEMLVWLVCFLRDSSEASPILMDDFADCHGYQGLTDFLLRLEDCEGEECSDTLRDLIMLVASLTTCGATELRATTGGSARAFVLPGFILPQPSGRGLSVRNVQAFSVLQSAFVRSHGEQLARATLDAMASVYMSDRANYFILASQGPGGGNGGGNGGTGGKGHEASAALHGKPAAAQARYFEILDYVVFQLRHAPRAELAGVAASLRANAGGPSPGPLGAAAAAALLRFARHAPPIFREVYREAGLLEALVGGLHHYAAFLKNAEEREAAGGDRIVDGPVKEWSEYACLVLETLTIILQGSNTNSDVFRECGGARSVHAVLRHPAARTRALALEQQLLLSARGEEEMISMLSLANSLATASQLRLRADILAALLGVLRESHRSRRAFRRVGGFVYLLSMLVSMESSLSAGQCNRETPERTAEVVELTRTTLHALTAAMRCEPANAHYFLTEIGYEKLADALRFLGCFAQTRELNPAPAPACTPEQVSLFAELMEADSEDGVVGGSCPPTLVHCGRVFSHLYKMATDSFDRMSVLEAWADGEGTVLPSPWASPSPPRTRRALYGMPCRPMSNDWQATGFFQASPDPAFLVHPGAVLAAVDLLPSVVSTTDPQRAVALQCAVVDRLGLLLQSERSQQVLSEAGLARRLLLRCCGALASEAHPLHDGLQRAFERLACHGLEPPVLRAFLRLGNPLNCAAWDERDLLTHHVHRGLDVCHDPTSLDPSVPGRPPENCRISRSLLRPAEGAALPLTRIKCLVAMTTPLHTRHNMAAVPPPFLEFDMSVEGFGCLFLPSLAPQNAPGGSSVAISPTDDSVTSGMGSGERVFPPPSGLSYSVWLCVERLDSPSQAHPVRLLTLVRRSTGSDRHLACLALSLLPRDKAVLLCTREQLLQEMDDSSQDGCVRFVTPELAQEGQWHHLVLVLNRGVLKPSSASLYVDGQLAGNTKLSYIQATPGGLGSAGGPGAPPLVYGYVGTPPGRRRSSPLAWRVGPVHLMEEPLGHAAVATIFGLGVHHTGCMQAVLQRATEGKSEPSGSATVSLVPEERLSFGLYPLSASLLTVAKIRKAYNKADSRAVAKQIGLSSNENVTPVMLLHNASGHLGGPSRTIGAAVIGNLGVRRSAARPVASSLQCVGGPALLLGLLAMAGDVEALYAATKALVCAVRASELAQREMERIRGYQLLAMLLKRKRSLLNTHSLHLALSLAGTVESGRERDSLSGLCLPAFRDLVTDLQIWFHSPYDLHLSLLDHFVDLLTESSDVEELRRIMLGLQLVPKLLHVLKDHTLPLSKATVMSIARLLSLLLQGFPSSHDMLWYGQFLASTLPTFSVSEKFVELRADEPQDDDALIDIESMEEDGAGLVSARNIFLRNQLLEVLLDLLHTSAEKEFLSQPACEEMLRILGFDWLLLFVQGHLHPATVTVAMRILVSLLSNGGILRRFQEGSPGGGWLDLTQALVSGQTPTVLGFNVGRGPGGGVIPREINSEACLLPGFSVLLSCLPSHASLPQLYFFLLALFLNRPITSVPENVQLDLDSIWRYSLGLPPSVFSAPPSVPAPCLEAVLTLLAMLRSTVNQPWQAEEEGSWLIEYPVTQLQFLQYLYHNVGGLANVWTHPEFLGSLAATIFPYNLRPHSEMVGDVEDSEGPEDESGVFTSEAPMGLNRSRSEQMVSARSSFLSQHPSRKLVVDFLRTIAVDSLLQGNVSRQSPPLLDVLLEASPERATQSQQREYQTELLLSIMGHLQSADALRLFWRTADNGSGRGTYTAVANGIFYFAQRVVDKLWQGMFSREPRLVFNFIAELISQAKQRSQGLSLDGLYGCLNRAVLYQLSRPRRWPAQQGVLQESLGQLLVHRNLLLGPGNYQPDFFACLLHCLLQIRMHRFVDGFGLEARSAWHVLSTSDPDDEEASQARAQLVKLVRRVWQELIGSKRAVVEVLCRSPLPPDTLSDPGRSDLASLRHLLEEPSTRAWQTYLGQERKQLSRAEQTVSSRLRVGSSGGFALTRLTGNRKQRKESAANRSTPSLQDASVWMFTHIAVVRDLVDYRYKQQQERECSVARLLAAEWGRLEAEVTRERGPWGPPVGSRLDKWMLDPTEGPCRMRRKLMPNEHFYAHYAHYPYPPGGSDRDDAQLMDEAEQNGQDVMRQKSGKVRRVISYDSKEFYLRLVSQSSLEPVVATETAESEAARHEENGGEDGMVGVKGLVKPLQRSRSGVEPGAGLPGGDDEDGLPDPMADGAGIGDGGEKTENQTVLRLLAEGETISQMYRCARVEGLDTSEGLLLFGKEHFYVIDGVTMTTRREICDIDMLPPELQDPVIPRGTRSPPSHPQRACSKFSYEGVREVHKRRYLLQPMAVEVFSNDGRNYLLVFPRGVRNKVYQRFLTIAPSLADSSESVSGQNPNASVEAGSGLLSGLVGERSVTQRWVHGEISNFQYLMHLNTLAGRSYNDLMQYPVFPWILADYQSEELDLTDPRTFRDMSKPMGAQTMERLEQFQKRYQDWEDPNGETPAYHYGTHYSSAMIVASYLVRMEPFTQTFLRLQGGHFDLADRMFHSVRDAWLSASRNNMADVKELIPEFFYLPDFLQNSNHYNLGCKQNGIWLGEVLLPNWAKGDAREFIRVHREALECDYVSAHLHEWIDLIFGCKQQGPMAVASTNVFHHLFYEGQVDIYSITDPLKLTATIGFINNFGQIPKQLFKKPHPAKRVGSKPSGDTNPGASAGPARDCLFFHHLDCLTPSPVPLKELKGPVGQIVCTERGVLAVEENKVLLPPGFQRTFSWGFADLSCRLCNYDTDKAPVVFECMWEWGPLLCAVCPDAKTVVCGGTATVLCVWEMQGGGKDRKPTVGLKQVLYGHTDAVTCVAFSSAYHVLVSGSRDRTCIVWDLNKLCFVTQLRGHSGPIAAACVNELTGDIVSCSGTSLFVWSVNGEPLASASSASGPGQHVLCCAVSEVDEWDRRNVIVTGHSDGAIRMWRLEFQQVPETPVTQHIAHNSEGKLPVVPEINAEEGEDEEEEESSDSELDEPRASLSTDQNDPKRVTPNGPARPQVCSESDQLPRMANNRLNSDDGDGFVIVSYSDSESSDQAKERLLSHGQSNGGSGSHHNHHDAQDTSSPRQLKPGWRWERKLVLCGKLSMPGGAGNFIGGREGAEITALSVSRDHSRILVGDSRGRVYSCSTRELPGHG</sequence>
<dbReference type="InterPro" id="IPR031570">
    <property type="entry name" value="NBEA/BDCP_DUF4704"/>
</dbReference>
<dbReference type="SUPFAM" id="SSF49899">
    <property type="entry name" value="Concanavalin A-like lectins/glucanases"/>
    <property type="match status" value="1"/>
</dbReference>
<dbReference type="InterPro" id="IPR051944">
    <property type="entry name" value="BEACH_domain_protein"/>
</dbReference>
<dbReference type="CDD" id="cd01201">
    <property type="entry name" value="PH_BEACH"/>
    <property type="match status" value="1"/>
</dbReference>
<dbReference type="Gene3D" id="2.30.29.30">
    <property type="entry name" value="Pleckstrin-homology domain (PH domain)/Phosphotyrosine-binding domain (PTB)"/>
    <property type="match status" value="1"/>
</dbReference>
<evidence type="ECO:0000259" key="5">
    <source>
        <dbReference type="PROSITE" id="PS50197"/>
    </source>
</evidence>
<keyword evidence="7" id="KW-1185">Reference proteome</keyword>
<dbReference type="Pfam" id="PF00400">
    <property type="entry name" value="WD40"/>
    <property type="match status" value="1"/>
</dbReference>
<feature type="region of interest" description="Disordered" evidence="4">
    <location>
        <begin position="1941"/>
        <end position="1960"/>
    </location>
</feature>
<proteinExistence type="predicted"/>
<evidence type="ECO:0000313" key="7">
    <source>
        <dbReference type="Proteomes" id="UP001318040"/>
    </source>
</evidence>
<protein>
    <submittedName>
        <fullName evidence="8">WD repeat and FYVE domain-containing protein 3-like isoform X1</fullName>
    </submittedName>
</protein>
<dbReference type="PANTHER" id="PTHR46108">
    <property type="entry name" value="BLUE CHEESE"/>
    <property type="match status" value="1"/>
</dbReference>
<dbReference type="Pfam" id="PF02138">
    <property type="entry name" value="Beach"/>
    <property type="match status" value="1"/>
</dbReference>
<evidence type="ECO:0000256" key="2">
    <source>
        <dbReference type="ARBA" id="ARBA00022737"/>
    </source>
</evidence>
<dbReference type="PROSITE" id="PS00678">
    <property type="entry name" value="WD_REPEATS_1"/>
    <property type="match status" value="1"/>
</dbReference>
<feature type="region of interest" description="Disordered" evidence="4">
    <location>
        <begin position="2479"/>
        <end position="2546"/>
    </location>
</feature>
<dbReference type="Pfam" id="PF15787">
    <property type="entry name" value="DUF4704"/>
    <property type="match status" value="1"/>
</dbReference>
<dbReference type="Pfam" id="PF23295">
    <property type="entry name" value="Arm_4"/>
    <property type="match status" value="1"/>
</dbReference>
<dbReference type="InterPro" id="IPR023362">
    <property type="entry name" value="PH-BEACH_dom"/>
</dbReference>
<dbReference type="KEGG" id="pmrn:116940305"/>
<dbReference type="Gene3D" id="2.130.10.10">
    <property type="entry name" value="YVTN repeat-like/Quinoprotein amine dehydrogenase"/>
    <property type="match status" value="1"/>
</dbReference>
<feature type="region of interest" description="Disordered" evidence="4">
    <location>
        <begin position="3303"/>
        <end position="3415"/>
    </location>
</feature>
<feature type="region of interest" description="Disordered" evidence="4">
    <location>
        <begin position="2613"/>
        <end position="2633"/>
    </location>
</feature>
<feature type="domain" description="BEACH-type PH" evidence="6">
    <location>
        <begin position="2557"/>
        <end position="2682"/>
    </location>
</feature>
<evidence type="ECO:0000256" key="3">
    <source>
        <dbReference type="PROSITE-ProRule" id="PRU00221"/>
    </source>
</evidence>
<dbReference type="PROSITE" id="PS50197">
    <property type="entry name" value="BEACH"/>
    <property type="match status" value="1"/>
</dbReference>
<dbReference type="SUPFAM" id="SSF50978">
    <property type="entry name" value="WD40 repeat-like"/>
    <property type="match status" value="1"/>
</dbReference>
<dbReference type="PANTHER" id="PTHR46108:SF3">
    <property type="entry name" value="WD REPEAT- AND FYVE DOMAIN-CONTAINING PROTEIN 4"/>
    <property type="match status" value="1"/>
</dbReference>
<dbReference type="SMART" id="SM01026">
    <property type="entry name" value="Beach"/>
    <property type="match status" value="1"/>
</dbReference>
<dbReference type="SUPFAM" id="SSF48371">
    <property type="entry name" value="ARM repeat"/>
    <property type="match status" value="1"/>
</dbReference>
<accession>A0AAJ7SWK8</accession>
<dbReference type="SUPFAM" id="SSF81837">
    <property type="entry name" value="BEACH domain"/>
    <property type="match status" value="1"/>
</dbReference>
<organism evidence="7 8">
    <name type="scientific">Petromyzon marinus</name>
    <name type="common">Sea lamprey</name>
    <dbReference type="NCBI Taxonomy" id="7757"/>
    <lineage>
        <taxon>Eukaryota</taxon>
        <taxon>Metazoa</taxon>
        <taxon>Chordata</taxon>
        <taxon>Craniata</taxon>
        <taxon>Vertebrata</taxon>
        <taxon>Cyclostomata</taxon>
        <taxon>Hyperoartia</taxon>
        <taxon>Petromyzontiformes</taxon>
        <taxon>Petromyzontidae</taxon>
        <taxon>Petromyzon</taxon>
    </lineage>
</organism>
<dbReference type="FunFam" id="1.10.1540.10:FF:000002">
    <property type="entry name" value="WD repeat and FYVE domain containing 3"/>
    <property type="match status" value="1"/>
</dbReference>
<name>A0AAJ7SWK8_PETMA</name>
<dbReference type="InterPro" id="IPR019775">
    <property type="entry name" value="WD40_repeat_CS"/>
</dbReference>
<dbReference type="InterPro" id="IPR016024">
    <property type="entry name" value="ARM-type_fold"/>
</dbReference>
<dbReference type="InterPro" id="IPR056252">
    <property type="entry name" value="Alfy-like_Arm-like"/>
</dbReference>
<evidence type="ECO:0000256" key="4">
    <source>
        <dbReference type="SAM" id="MobiDB-lite"/>
    </source>
</evidence>
<dbReference type="PROSITE" id="PS50082">
    <property type="entry name" value="WD_REPEATS_2"/>
    <property type="match status" value="1"/>
</dbReference>
<keyword evidence="2" id="KW-0677">Repeat</keyword>
<evidence type="ECO:0000259" key="6">
    <source>
        <dbReference type="PROSITE" id="PS51783"/>
    </source>
</evidence>
<dbReference type="GO" id="GO:0019882">
    <property type="term" value="P:antigen processing and presentation"/>
    <property type="evidence" value="ECO:0007669"/>
    <property type="project" value="TreeGrafter"/>
</dbReference>
<dbReference type="InterPro" id="IPR013320">
    <property type="entry name" value="ConA-like_dom_sf"/>
</dbReference>
<dbReference type="InterPro" id="IPR015943">
    <property type="entry name" value="WD40/YVTN_repeat-like_dom_sf"/>
</dbReference>
<feature type="domain" description="BEACH" evidence="5">
    <location>
        <begin position="2709"/>
        <end position="3002"/>
    </location>
</feature>
<dbReference type="Gene3D" id="1.10.1540.10">
    <property type="entry name" value="BEACH domain"/>
    <property type="match status" value="1"/>
</dbReference>
<feature type="repeat" description="WD" evidence="3">
    <location>
        <begin position="3149"/>
        <end position="3183"/>
    </location>
</feature>
<feature type="compositionally biased region" description="Polar residues" evidence="4">
    <location>
        <begin position="38"/>
        <end position="49"/>
    </location>
</feature>
<dbReference type="SUPFAM" id="SSF50729">
    <property type="entry name" value="PH domain-like"/>
    <property type="match status" value="1"/>
</dbReference>
<dbReference type="SMART" id="SM00320">
    <property type="entry name" value="WD40"/>
    <property type="match status" value="4"/>
</dbReference>
<evidence type="ECO:0000256" key="1">
    <source>
        <dbReference type="ARBA" id="ARBA00022574"/>
    </source>
</evidence>
<dbReference type="InterPro" id="IPR000409">
    <property type="entry name" value="BEACH_dom"/>
</dbReference>
<dbReference type="CDD" id="cd06071">
    <property type="entry name" value="Beach"/>
    <property type="match status" value="1"/>
</dbReference>
<reference evidence="8" key="1">
    <citation type="submission" date="2025-08" db="UniProtKB">
        <authorList>
            <consortium name="RefSeq"/>
        </authorList>
    </citation>
    <scope>IDENTIFICATION</scope>
    <source>
        <tissue evidence="8">Sperm</tissue>
    </source>
</reference>
<dbReference type="PROSITE" id="PS50294">
    <property type="entry name" value="WD_REPEATS_REGION"/>
    <property type="match status" value="1"/>
</dbReference>
<feature type="compositionally biased region" description="Acidic residues" evidence="4">
    <location>
        <begin position="3303"/>
        <end position="3318"/>
    </location>
</feature>
<dbReference type="Proteomes" id="UP001318040">
    <property type="component" value="Chromosome 8"/>
</dbReference>
<feature type="region of interest" description="Disordered" evidence="4">
    <location>
        <begin position="7"/>
        <end position="52"/>
    </location>
</feature>
<keyword evidence="1 3" id="KW-0853">WD repeat</keyword>
<dbReference type="InterPro" id="IPR001680">
    <property type="entry name" value="WD40_rpt"/>
</dbReference>
<feature type="compositionally biased region" description="Acidic residues" evidence="4">
    <location>
        <begin position="1941"/>
        <end position="1953"/>
    </location>
</feature>
<evidence type="ECO:0000313" key="8">
    <source>
        <dbReference type="RefSeq" id="XP_032805832.1"/>
    </source>
</evidence>
<dbReference type="InterPro" id="IPR036372">
    <property type="entry name" value="BEACH_dom_sf"/>
</dbReference>
<dbReference type="InterPro" id="IPR011993">
    <property type="entry name" value="PH-like_dom_sf"/>
</dbReference>
<dbReference type="RefSeq" id="XP_032805832.1">
    <property type="nucleotide sequence ID" value="XM_032949941.1"/>
</dbReference>
<dbReference type="Pfam" id="PF14844">
    <property type="entry name" value="PH_BEACH"/>
    <property type="match status" value="1"/>
</dbReference>